<evidence type="ECO:0000313" key="8">
    <source>
        <dbReference type="Proteomes" id="UP000290572"/>
    </source>
</evidence>
<proteinExistence type="evidence at protein level"/>
<comment type="caution">
    <text evidence="7">The sequence shown here is derived from an EMBL/GenBank/DDBJ whole genome shotgun (WGS) entry which is preliminary data.</text>
</comment>
<organism evidence="7 8">
    <name type="scientific">Labeo rohita</name>
    <name type="common">Indian major carp</name>
    <name type="synonym">Cyprinus rohita</name>
    <dbReference type="NCBI Taxonomy" id="84645"/>
    <lineage>
        <taxon>Eukaryota</taxon>
        <taxon>Metazoa</taxon>
        <taxon>Chordata</taxon>
        <taxon>Craniata</taxon>
        <taxon>Vertebrata</taxon>
        <taxon>Euteleostomi</taxon>
        <taxon>Actinopterygii</taxon>
        <taxon>Neopterygii</taxon>
        <taxon>Teleostei</taxon>
        <taxon>Ostariophysi</taxon>
        <taxon>Cypriniformes</taxon>
        <taxon>Cyprinidae</taxon>
        <taxon>Labeoninae</taxon>
        <taxon>Labeonini</taxon>
        <taxon>Labeo</taxon>
    </lineage>
</organism>
<keyword evidence="9" id="KW-1267">Proteomics identification</keyword>
<dbReference type="GO" id="GO:0005506">
    <property type="term" value="F:iron ion binding"/>
    <property type="evidence" value="ECO:0007669"/>
    <property type="project" value="InterPro"/>
</dbReference>
<dbReference type="InterPro" id="IPR000907">
    <property type="entry name" value="LipOase"/>
</dbReference>
<feature type="binding site" evidence="5">
    <location>
        <position position="303"/>
    </location>
    <ligand>
        <name>Fe cation</name>
        <dbReference type="ChEBI" id="CHEBI:24875"/>
        <note>catalytic</note>
    </ligand>
</feature>
<dbReference type="InterPro" id="IPR029526">
    <property type="entry name" value="PGBD"/>
</dbReference>
<keyword evidence="3" id="KW-0223">Dioxygenase</keyword>
<dbReference type="InterPro" id="IPR013819">
    <property type="entry name" value="LipOase_C"/>
</dbReference>
<sequence length="885" mass="101109">MISKCVELPDNFPVTHEMVEGSLQRGLTLDEELKAGNIYIVNYEILEGLQANKSSQNTPYYVTAPICLLYNNRLNQIVPIAIQLSQTRGEVSPIFLPNDDEYDWMLAKMWVKSADFNVHQLLTHLLKTHLLSEVFEVAMYRQLSAVHPVYKLLVPHVRFTIAINAEARKGLISEDGIFSKISSLSGDGIKELMKRGLETLTYKSLCFPEAIKARGMEEAPNYYYREDGMRIWETLNRFVSDVVEIYYDSDEAVLSDVEIQKFVKDVSLYGLQDKTEKFPKSLYSRVELAEYLTAVIFTASAQHAAVNFGQFDWYGWIPNSPSTMRKPPPQDKGTVDLKIIMETLPDRDCSSLVLGTTWSLTRFQENENHPIWAKDKDDCGFLTGVEPAKLTGTAPPVTKQYPITMYPQSLRELTLEMSNLYSVQNKDKPLNLNMEELLVFYGVLLTSGYCTVPRRHLLWSLDDDVHNNCISNAMRRNRFDEIMASIHVVDNTKCNDDPFFKVRPIFQELNSSYKILPFSKWLSVDESMIPYYGRHGYKQFIKGKPIRYGYKVWSLASSGGYLYHMEPYAGVHTLLPETGLGQGPSVVLGLAEQAGVPGGCNFTHDNLFTTLSLIDEMTKRGYGCTGTLRQNRLFAVPFKPMGEFQKLQRGSTEVLSEGEKLLVRWRDNSVVTVASNVEDVYSEVPVKRWNKERKAYDYLQQPHIIHSYNQQMGGVDLHDLQVSRYHSTIRSKKWWWPIYAWTLHSAVVNSWLFHRDVMNGDYDLLGFQRVVAQSLLKKFGTAPKGHGKPSSMLAAVTDIHRYPGSTIVHESQKALKLLHSLWGLHLPDHLDPVSGNCSQTWHYYVSQVCYLRLDPLELFFRGFKPSLRKDVADDDGGFLTVLTRF</sequence>
<dbReference type="PRINTS" id="PR00467">
    <property type="entry name" value="MAMLPOXGNASE"/>
</dbReference>
<keyword evidence="5" id="KW-0408">Iron</keyword>
<evidence type="ECO:0000256" key="2">
    <source>
        <dbReference type="ARBA" id="ARBA00022723"/>
    </source>
</evidence>
<dbReference type="Proteomes" id="UP000290572">
    <property type="component" value="Unassembled WGS sequence"/>
</dbReference>
<evidence type="ECO:0000256" key="1">
    <source>
        <dbReference type="ARBA" id="ARBA00009419"/>
    </source>
</evidence>
<reference evidence="7 8" key="1">
    <citation type="submission" date="2018-03" db="EMBL/GenBank/DDBJ databases">
        <title>Draft genome sequence of Rohu Carp (Labeo rohita).</title>
        <authorList>
            <person name="Das P."/>
            <person name="Kushwaha B."/>
            <person name="Joshi C.G."/>
            <person name="Kumar D."/>
            <person name="Nagpure N.S."/>
            <person name="Sahoo L."/>
            <person name="Das S.P."/>
            <person name="Bit A."/>
            <person name="Patnaik S."/>
            <person name="Meher P.K."/>
            <person name="Jayasankar P."/>
            <person name="Koringa P.G."/>
            <person name="Patel N.V."/>
            <person name="Hinsu A.T."/>
            <person name="Kumar R."/>
            <person name="Pandey M."/>
            <person name="Agarwal S."/>
            <person name="Srivastava S."/>
            <person name="Singh M."/>
            <person name="Iquebal M.A."/>
            <person name="Jaiswal S."/>
            <person name="Angadi U.B."/>
            <person name="Kumar N."/>
            <person name="Raza M."/>
            <person name="Shah T.M."/>
            <person name="Rai A."/>
            <person name="Jena J.K."/>
        </authorList>
    </citation>
    <scope>NUCLEOTIDE SEQUENCE [LARGE SCALE GENOMIC DNA]</scope>
    <source>
        <strain evidence="7">DASCIFA01</strain>
        <tissue evidence="7">Testis</tissue>
    </source>
</reference>
<protein>
    <submittedName>
        <fullName evidence="7">PiggyBac transposable element-derived 3-like protein</fullName>
    </submittedName>
</protein>
<dbReference type="Gene3D" id="3.10.450.60">
    <property type="match status" value="1"/>
</dbReference>
<dbReference type="InterPro" id="IPR036226">
    <property type="entry name" value="LipOase_C_sf"/>
</dbReference>
<dbReference type="Pfam" id="PF00305">
    <property type="entry name" value="Lipoxygenase"/>
    <property type="match status" value="1"/>
</dbReference>
<dbReference type="PRINTS" id="PR00087">
    <property type="entry name" value="LIPOXYGENASE"/>
</dbReference>
<dbReference type="InterPro" id="IPR001885">
    <property type="entry name" value="LipOase_mml"/>
</dbReference>
<feature type="domain" description="Lipoxygenase" evidence="6">
    <location>
        <begin position="1"/>
        <end position="367"/>
    </location>
</feature>
<evidence type="ECO:0007829" key="9">
    <source>
        <dbReference type="PeptideAtlas" id="A0A498L827"/>
    </source>
</evidence>
<dbReference type="AlphaFoldDB" id="A0A498L827"/>
<name>A0A498L827_LABRO</name>
<dbReference type="EMBL" id="QBIY01013441">
    <property type="protein sequence ID" value="RXN04480.1"/>
    <property type="molecule type" value="Genomic_DNA"/>
</dbReference>
<dbReference type="STRING" id="84645.A0A498L827"/>
<dbReference type="SUPFAM" id="SSF48484">
    <property type="entry name" value="Lipoxigenase"/>
    <property type="match status" value="1"/>
</dbReference>
<dbReference type="InterPro" id="IPR020834">
    <property type="entry name" value="LipOase_CS"/>
</dbReference>
<dbReference type="GO" id="GO:0016702">
    <property type="term" value="F:oxidoreductase activity, acting on single donors with incorporation of molecular oxygen, incorporation of two atoms of oxygen"/>
    <property type="evidence" value="ECO:0007669"/>
    <property type="project" value="InterPro"/>
</dbReference>
<dbReference type="Gene3D" id="1.20.245.10">
    <property type="entry name" value="Lipoxygenase-1, Domain 5"/>
    <property type="match status" value="1"/>
</dbReference>
<dbReference type="PROSITE" id="PS51393">
    <property type="entry name" value="LIPOXYGENASE_3"/>
    <property type="match status" value="1"/>
</dbReference>
<evidence type="ECO:0000259" key="6">
    <source>
        <dbReference type="PROSITE" id="PS51393"/>
    </source>
</evidence>
<feature type="binding site" evidence="5">
    <location>
        <position position="129"/>
    </location>
    <ligand>
        <name>Fe cation</name>
        <dbReference type="ChEBI" id="CHEBI:24875"/>
        <note>catalytic</note>
    </ligand>
</feature>
<dbReference type="PROSITE" id="PS00081">
    <property type="entry name" value="LIPOXYGENASE_2"/>
    <property type="match status" value="1"/>
</dbReference>
<comment type="similarity">
    <text evidence="1">Belongs to the lipoxygenase family.</text>
</comment>
<feature type="binding site" evidence="5">
    <location>
        <position position="124"/>
    </location>
    <ligand>
        <name>Fe cation</name>
        <dbReference type="ChEBI" id="CHEBI:24875"/>
        <note>catalytic</note>
    </ligand>
</feature>
<dbReference type="GO" id="GO:0034440">
    <property type="term" value="P:lipid oxidation"/>
    <property type="evidence" value="ECO:0007669"/>
    <property type="project" value="InterPro"/>
</dbReference>
<gene>
    <name evidence="7" type="ORF">ROHU_034024</name>
</gene>
<evidence type="ECO:0000256" key="3">
    <source>
        <dbReference type="ARBA" id="ARBA00022964"/>
    </source>
</evidence>
<comment type="cofactor">
    <cofactor evidence="5">
        <name>Fe cation</name>
        <dbReference type="ChEBI" id="CHEBI:24875"/>
    </cofactor>
    <text evidence="5">Binds 1 Fe cation per subunit.</text>
</comment>
<keyword evidence="4" id="KW-0560">Oxidoreductase</keyword>
<evidence type="ECO:0000256" key="5">
    <source>
        <dbReference type="PIRSR" id="PIRSR601885-1"/>
    </source>
</evidence>
<keyword evidence="8" id="KW-1185">Reference proteome</keyword>
<evidence type="ECO:0000256" key="4">
    <source>
        <dbReference type="ARBA" id="ARBA00023002"/>
    </source>
</evidence>
<evidence type="ECO:0000313" key="7">
    <source>
        <dbReference type="EMBL" id="RXN04480.1"/>
    </source>
</evidence>
<dbReference type="Pfam" id="PF13843">
    <property type="entry name" value="DDE_Tnp_1_7"/>
    <property type="match status" value="1"/>
</dbReference>
<accession>A0A498L827</accession>
<keyword evidence="2 5" id="KW-0479">Metal-binding</keyword>
<dbReference type="PANTHER" id="PTHR11771">
    <property type="entry name" value="LIPOXYGENASE"/>
    <property type="match status" value="1"/>
</dbReference>